<sequence length="1853" mass="209914">MRHTRSHGPPEFEPLDDPELLFYRLQHSIDENQEEFEPLLDRTGEYRVFDNLIFESETDTDSTISTMGDEQPARRVVADYSRPTQANARPSITRPTVAANNWQIPPQIISLIRSTVQFHGLPDEDPTAHLNQFVSICDTFRINNVTEEAIQLRLFPFSLTDKAQHWLNSLSPGSITTWDDLTQKFINKFFPPSKTARLRGLIYSFRQEAGESFYDAWERFKELLRKCPHHGLEEAAQVEIFYYGLMYSERGMLDTTAGGNLLTKRSPTECFDMFEDLATSGYQAPDRRGATSSQKAPGVYQVDSVIALTAQVEALTKKIDRLQVNNVKCCDVCGGGHNTVECPQGVTDFPEHVDYAGGKSLNNWNQGGDYSGGQTRFQNTAFGNSYNPSWKNHPGFSWKSGNPPGFQQRPQNSFQGQSSGSSQGQTGGAPVEEKKSSVEEMLEKQNQILNQLLVRDEKRYQESQSALQRHETLIQGQSAALQSLERTVGQLSSQLSERKQGELPSFVETNPKAHVKVVTTRSGRTSGIDKVVPYGDEVVDEEIEMEAPPEKVQQRLRPASIAQPEEPAPKASDTPPRVYKPPLPYPGRLAREKVDEQNGRFLELFKQLHINLPFVEALTQMPKYAKFLKDLLSNKKKLEELSTVILSEECSAVLQSKLPQKKTDPGSFTIPCLIGSLSVSNALADLGASINLMPYAVFSRLDLGEPKPTRMSIQLADRSIKYPRGIVENLLVKVDKFIFPVDFVILDMDEDATVPLILGRPFLATARALIDVCDGKLSLRVGEETVTFDIHQSMRHPKCQDDSLYFIDNVMSHVGDYLSSICGGASSDSDHMDRESQDVESAAVANSSSSCSATEPPTHAIVSEVLDQKDPVDRPSVESPPSLELKDLPSHLEYAFLDEAERLPVIIASALTEEEKNKLLEVLRAHRQAIAWKILDIKGINPSFCTHRILMEDEFKPVVQPQRRLNPNMQEVVGKEVIKLLDAGLIYPISDSAWVSPVQVVPKKGGMTVVTNERNELIPTRTVTGWRVCIDYRRLNDATRKDHFPLPFIDQMLERLSGQQFYCFLDGFSGYFQIPIAPEDQEKTTFTCPIGTFAYRRMPFGLCNAPATFQRCMVAIFHDMIKDSMEVFMDDFSVFGSSFDHCLRNLERMLARCEETNLVLNWEKCHFMVREGIVLGHRISQVGIEVDRAKVDAISKLPPPTSVKSIRSFLGHAGFYRRFIKDFSKIARPMTKLLEKDAPFVFDESCVRAFEVLKDKLVNAPIMVAPDWTLPFELMCDASDYAVGAVLGQRKDKHFHPIYYASRTLNDAQEHYTTTEKELLAVVFAFDKFRSYLVLSKTIVYTDHAAIRYLFSKKDAKPRLIRWILLLQEFDIEIRDKKGAENVAADHLSRLEGPEGVDKAGVSIDDRFPFESLMVVSAQDNGFPWFADYANYLVDGSLVKGMTYQQKKKFFADVKHYLWEDPYLFRIGADQVIRRCVFGEESRNILRHCHEGPTGGHYGASYTARKVLDSGFYWPSIFKDAYEFVRSCDACQRVGNISSRNEMPQTILQVVEVFDVWGIDFMGPFPASRGNKYILVAVDYVSKWVEAQALPTNDARVVVRFIRKLFSRFGVPKALISDRGTHFCNAQMEKALQRYGVTHRLATAYHPQTSGQVEVSNRGIKRILEKTVGSNRKDWSDKLDDALWAFRTAYKTPTGSTPFRMIYGKACHLPVELEHRASWALQTVNLDMSSAKDHRFHQLHELEELRDHAYAQSYSYKQRTKELHDRHLKGNKTFKCGDRVLLFNSRLRLFPGKLRSRWSGPFVVTEVFPYGTIEIEGPDDTKFKVNGHRLKHYISGPVVESEVEAIYLDSPDE</sequence>
<dbReference type="InterPro" id="IPR043502">
    <property type="entry name" value="DNA/RNA_pol_sf"/>
</dbReference>
<dbReference type="SUPFAM" id="SSF56672">
    <property type="entry name" value="DNA/RNA polymerases"/>
    <property type="match status" value="1"/>
</dbReference>
<protein>
    <recommendedName>
        <fullName evidence="1">RNA-directed DNA polymerase</fullName>
        <ecNumber evidence="1">2.7.7.49</ecNumber>
    </recommendedName>
</protein>
<proteinExistence type="predicted"/>
<evidence type="ECO:0000313" key="10">
    <source>
        <dbReference type="EMBL" id="KAK1427778.1"/>
    </source>
</evidence>
<feature type="compositionally biased region" description="Low complexity" evidence="8">
    <location>
        <begin position="411"/>
        <end position="424"/>
    </location>
</feature>
<dbReference type="InterPro" id="IPR001584">
    <property type="entry name" value="Integrase_cat-core"/>
</dbReference>
<dbReference type="Pfam" id="PF00665">
    <property type="entry name" value="rve"/>
    <property type="match status" value="1"/>
</dbReference>
<dbReference type="InterPro" id="IPR000477">
    <property type="entry name" value="RT_dom"/>
</dbReference>
<keyword evidence="6" id="KW-0378">Hydrolase</keyword>
<dbReference type="PROSITE" id="PS50994">
    <property type="entry name" value="INTEGRASE"/>
    <property type="match status" value="1"/>
</dbReference>
<dbReference type="InterPro" id="IPR043128">
    <property type="entry name" value="Rev_trsase/Diguanyl_cyclase"/>
</dbReference>
<dbReference type="GO" id="GO:0016787">
    <property type="term" value="F:hydrolase activity"/>
    <property type="evidence" value="ECO:0007669"/>
    <property type="project" value="UniProtKB-KW"/>
</dbReference>
<dbReference type="InterPro" id="IPR041373">
    <property type="entry name" value="RT_RNaseH"/>
</dbReference>
<evidence type="ECO:0000256" key="1">
    <source>
        <dbReference type="ARBA" id="ARBA00012493"/>
    </source>
</evidence>
<dbReference type="PANTHER" id="PTHR37984">
    <property type="entry name" value="PROTEIN CBG26694"/>
    <property type="match status" value="1"/>
</dbReference>
<evidence type="ECO:0000313" key="11">
    <source>
        <dbReference type="Proteomes" id="UP001229421"/>
    </source>
</evidence>
<reference evidence="10" key="1">
    <citation type="journal article" date="2023" name="bioRxiv">
        <title>Improved chromosome-level genome assembly for marigold (Tagetes erecta).</title>
        <authorList>
            <person name="Jiang F."/>
            <person name="Yuan L."/>
            <person name="Wang S."/>
            <person name="Wang H."/>
            <person name="Xu D."/>
            <person name="Wang A."/>
            <person name="Fan W."/>
        </authorList>
    </citation>
    <scope>NUCLEOTIDE SEQUENCE</scope>
    <source>
        <strain evidence="10">WSJ</strain>
        <tissue evidence="10">Leaf</tissue>
    </source>
</reference>
<dbReference type="Pfam" id="PF17917">
    <property type="entry name" value="RT_RNaseH"/>
    <property type="match status" value="1"/>
</dbReference>
<evidence type="ECO:0000256" key="5">
    <source>
        <dbReference type="ARBA" id="ARBA00022759"/>
    </source>
</evidence>
<dbReference type="GO" id="GO:0015074">
    <property type="term" value="P:DNA integration"/>
    <property type="evidence" value="ECO:0007669"/>
    <property type="project" value="InterPro"/>
</dbReference>
<evidence type="ECO:0000256" key="8">
    <source>
        <dbReference type="SAM" id="MobiDB-lite"/>
    </source>
</evidence>
<keyword evidence="7" id="KW-0695">RNA-directed DNA polymerase</keyword>
<accession>A0AAD8KUD6</accession>
<dbReference type="InterPro" id="IPR041588">
    <property type="entry name" value="Integrase_H2C2"/>
</dbReference>
<keyword evidence="11" id="KW-1185">Reference proteome</keyword>
<dbReference type="EMBL" id="JAUHHV010000004">
    <property type="protein sequence ID" value="KAK1427778.1"/>
    <property type="molecule type" value="Genomic_DNA"/>
</dbReference>
<feature type="region of interest" description="Disordered" evidence="8">
    <location>
        <begin position="366"/>
        <end position="439"/>
    </location>
</feature>
<evidence type="ECO:0000256" key="2">
    <source>
        <dbReference type="ARBA" id="ARBA00022679"/>
    </source>
</evidence>
<evidence type="ECO:0000256" key="6">
    <source>
        <dbReference type="ARBA" id="ARBA00022801"/>
    </source>
</evidence>
<dbReference type="Pfam" id="PF17921">
    <property type="entry name" value="Integrase_H2C2"/>
    <property type="match status" value="1"/>
</dbReference>
<dbReference type="GO" id="GO:0004519">
    <property type="term" value="F:endonuclease activity"/>
    <property type="evidence" value="ECO:0007669"/>
    <property type="project" value="UniProtKB-KW"/>
</dbReference>
<dbReference type="Proteomes" id="UP001229421">
    <property type="component" value="Unassembled WGS sequence"/>
</dbReference>
<dbReference type="InterPro" id="IPR050951">
    <property type="entry name" value="Retrovirus_Pol_polyprotein"/>
</dbReference>
<feature type="compositionally biased region" description="Polar residues" evidence="8">
    <location>
        <begin position="366"/>
        <end position="390"/>
    </location>
</feature>
<keyword evidence="5" id="KW-0255">Endonuclease</keyword>
<comment type="caution">
    <text evidence="10">The sequence shown here is derived from an EMBL/GenBank/DDBJ whole genome shotgun (WGS) entry which is preliminary data.</text>
</comment>
<dbReference type="SUPFAM" id="SSF53098">
    <property type="entry name" value="Ribonuclease H-like"/>
    <property type="match status" value="1"/>
</dbReference>
<dbReference type="Gene3D" id="1.10.340.70">
    <property type="match status" value="1"/>
</dbReference>
<dbReference type="Gene3D" id="3.30.70.270">
    <property type="match status" value="2"/>
</dbReference>
<dbReference type="FunFam" id="3.30.70.270:FF:000026">
    <property type="entry name" value="Transposon Ty3-G Gag-Pol polyprotein"/>
    <property type="match status" value="1"/>
</dbReference>
<dbReference type="CDD" id="cd00303">
    <property type="entry name" value="retropepsin_like"/>
    <property type="match status" value="1"/>
</dbReference>
<feature type="region of interest" description="Disordered" evidence="8">
    <location>
        <begin position="545"/>
        <end position="579"/>
    </location>
</feature>
<dbReference type="GO" id="GO:0003676">
    <property type="term" value="F:nucleic acid binding"/>
    <property type="evidence" value="ECO:0007669"/>
    <property type="project" value="InterPro"/>
</dbReference>
<dbReference type="FunFam" id="3.10.20.370:FF:000001">
    <property type="entry name" value="Retrovirus-related Pol polyprotein from transposon 17.6-like protein"/>
    <property type="match status" value="1"/>
</dbReference>
<keyword evidence="2" id="KW-0808">Transferase</keyword>
<evidence type="ECO:0000256" key="3">
    <source>
        <dbReference type="ARBA" id="ARBA00022695"/>
    </source>
</evidence>
<dbReference type="InterPro" id="IPR005162">
    <property type="entry name" value="Retrotrans_gag_dom"/>
</dbReference>
<dbReference type="EC" id="2.7.7.49" evidence="1"/>
<dbReference type="PANTHER" id="PTHR37984:SF5">
    <property type="entry name" value="PROTEIN NYNRIN-LIKE"/>
    <property type="match status" value="1"/>
</dbReference>
<dbReference type="Gene3D" id="2.40.70.10">
    <property type="entry name" value="Acid Proteases"/>
    <property type="match status" value="1"/>
</dbReference>
<gene>
    <name evidence="10" type="ORF">QVD17_16473</name>
</gene>
<dbReference type="Gene3D" id="3.30.420.10">
    <property type="entry name" value="Ribonuclease H-like superfamily/Ribonuclease H"/>
    <property type="match status" value="1"/>
</dbReference>
<dbReference type="InterPro" id="IPR021109">
    <property type="entry name" value="Peptidase_aspartic_dom_sf"/>
</dbReference>
<organism evidence="10 11">
    <name type="scientific">Tagetes erecta</name>
    <name type="common">African marigold</name>
    <dbReference type="NCBI Taxonomy" id="13708"/>
    <lineage>
        <taxon>Eukaryota</taxon>
        <taxon>Viridiplantae</taxon>
        <taxon>Streptophyta</taxon>
        <taxon>Embryophyta</taxon>
        <taxon>Tracheophyta</taxon>
        <taxon>Spermatophyta</taxon>
        <taxon>Magnoliopsida</taxon>
        <taxon>eudicotyledons</taxon>
        <taxon>Gunneridae</taxon>
        <taxon>Pentapetalae</taxon>
        <taxon>asterids</taxon>
        <taxon>campanulids</taxon>
        <taxon>Asterales</taxon>
        <taxon>Asteraceae</taxon>
        <taxon>Asteroideae</taxon>
        <taxon>Heliantheae alliance</taxon>
        <taxon>Tageteae</taxon>
        <taxon>Tagetes</taxon>
    </lineage>
</organism>
<feature type="domain" description="Integrase catalytic" evidence="9">
    <location>
        <begin position="1540"/>
        <end position="1706"/>
    </location>
</feature>
<dbReference type="CDD" id="cd09274">
    <property type="entry name" value="RNase_HI_RT_Ty3"/>
    <property type="match status" value="1"/>
</dbReference>
<dbReference type="GO" id="GO:0003964">
    <property type="term" value="F:RNA-directed DNA polymerase activity"/>
    <property type="evidence" value="ECO:0007669"/>
    <property type="project" value="UniProtKB-KW"/>
</dbReference>
<evidence type="ECO:0000256" key="7">
    <source>
        <dbReference type="ARBA" id="ARBA00022918"/>
    </source>
</evidence>
<name>A0AAD8KUD6_TARER</name>
<keyword evidence="4" id="KW-0540">Nuclease</keyword>
<dbReference type="Pfam" id="PF00078">
    <property type="entry name" value="RVT_1"/>
    <property type="match status" value="1"/>
</dbReference>
<dbReference type="InterPro" id="IPR036397">
    <property type="entry name" value="RNaseH_sf"/>
</dbReference>
<evidence type="ECO:0000256" key="4">
    <source>
        <dbReference type="ARBA" id="ARBA00022722"/>
    </source>
</evidence>
<evidence type="ECO:0000259" key="9">
    <source>
        <dbReference type="PROSITE" id="PS50994"/>
    </source>
</evidence>
<dbReference type="Pfam" id="PF03732">
    <property type="entry name" value="Retrotrans_gag"/>
    <property type="match status" value="1"/>
</dbReference>
<dbReference type="CDD" id="cd01647">
    <property type="entry name" value="RT_LTR"/>
    <property type="match status" value="1"/>
</dbReference>
<dbReference type="Gene3D" id="3.10.10.10">
    <property type="entry name" value="HIV Type 1 Reverse Transcriptase, subunit A, domain 1"/>
    <property type="match status" value="1"/>
</dbReference>
<dbReference type="InterPro" id="IPR012337">
    <property type="entry name" value="RNaseH-like_sf"/>
</dbReference>
<keyword evidence="3" id="KW-0548">Nucleotidyltransferase</keyword>